<dbReference type="PANTHER" id="PTHR31108">
    <property type="entry name" value="TUMOR PROTEIN P63-REGULATED GENE 1-LIKE PROTEIN"/>
    <property type="match status" value="1"/>
</dbReference>
<sequence length="51" mass="6012">REGEGVRVFWDKLREPSFTSRWNPFSVDYPFATFTYHPVKSASEELGRLCD</sequence>
<accession>A0ABD0QXW4</accession>
<feature type="non-terminal residue" evidence="2">
    <location>
        <position position="1"/>
    </location>
</feature>
<proteinExistence type="predicted"/>
<dbReference type="InterPro" id="IPR040242">
    <property type="entry name" value="TPRG1-like"/>
</dbReference>
<dbReference type="PANTHER" id="PTHR31108:SF6">
    <property type="entry name" value="TUMOR PROTEIN P63-REGULATED GENE 1 PROTEIN"/>
    <property type="match status" value="1"/>
</dbReference>
<name>A0ABD0QXW4_CIRMR</name>
<keyword evidence="3" id="KW-1185">Reference proteome</keyword>
<reference evidence="2 3" key="1">
    <citation type="submission" date="2024-05" db="EMBL/GenBank/DDBJ databases">
        <title>Genome sequencing and assembly of Indian major carp, Cirrhinus mrigala (Hamilton, 1822).</title>
        <authorList>
            <person name="Mohindra V."/>
            <person name="Chowdhury L.M."/>
            <person name="Lal K."/>
            <person name="Jena J.K."/>
        </authorList>
    </citation>
    <scope>NUCLEOTIDE SEQUENCE [LARGE SCALE GENOMIC DNA]</scope>
    <source>
        <strain evidence="2">CM1030</strain>
        <tissue evidence="2">Blood</tissue>
    </source>
</reference>
<gene>
    <name evidence="2" type="ORF">M9458_013767</name>
</gene>
<evidence type="ECO:0000259" key="1">
    <source>
        <dbReference type="PROSITE" id="PS51791"/>
    </source>
</evidence>
<dbReference type="AlphaFoldDB" id="A0ABD0QXW4"/>
<organism evidence="2 3">
    <name type="scientific">Cirrhinus mrigala</name>
    <name type="common">Mrigala</name>
    <dbReference type="NCBI Taxonomy" id="683832"/>
    <lineage>
        <taxon>Eukaryota</taxon>
        <taxon>Metazoa</taxon>
        <taxon>Chordata</taxon>
        <taxon>Craniata</taxon>
        <taxon>Vertebrata</taxon>
        <taxon>Euteleostomi</taxon>
        <taxon>Actinopterygii</taxon>
        <taxon>Neopterygii</taxon>
        <taxon>Teleostei</taxon>
        <taxon>Ostariophysi</taxon>
        <taxon>Cypriniformes</taxon>
        <taxon>Cyprinidae</taxon>
        <taxon>Labeoninae</taxon>
        <taxon>Labeonini</taxon>
        <taxon>Cirrhinus</taxon>
    </lineage>
</organism>
<dbReference type="InterPro" id="IPR034753">
    <property type="entry name" value="hSac2"/>
</dbReference>
<evidence type="ECO:0000313" key="3">
    <source>
        <dbReference type="Proteomes" id="UP001529510"/>
    </source>
</evidence>
<evidence type="ECO:0000313" key="2">
    <source>
        <dbReference type="EMBL" id="KAL0191069.1"/>
    </source>
</evidence>
<feature type="non-terminal residue" evidence="2">
    <location>
        <position position="51"/>
    </location>
</feature>
<dbReference type="EMBL" id="JAMKFB020000006">
    <property type="protein sequence ID" value="KAL0191069.1"/>
    <property type="molecule type" value="Genomic_DNA"/>
</dbReference>
<dbReference type="PROSITE" id="PS51791">
    <property type="entry name" value="HSAC2"/>
    <property type="match status" value="1"/>
</dbReference>
<feature type="domain" description="HSac2" evidence="1">
    <location>
        <begin position="1"/>
        <end position="51"/>
    </location>
</feature>
<protein>
    <recommendedName>
        <fullName evidence="1">HSac2 domain-containing protein</fullName>
    </recommendedName>
</protein>
<dbReference type="Proteomes" id="UP001529510">
    <property type="component" value="Unassembled WGS sequence"/>
</dbReference>
<comment type="caution">
    <text evidence="2">The sequence shown here is derived from an EMBL/GenBank/DDBJ whole genome shotgun (WGS) entry which is preliminary data.</text>
</comment>